<dbReference type="InterPro" id="IPR045607">
    <property type="entry name" value="DUF6452"/>
</dbReference>
<keyword evidence="1" id="KW-0732">Signal</keyword>
<reference evidence="2 3" key="1">
    <citation type="submission" date="2018-11" db="EMBL/GenBank/DDBJ databases">
        <title>Chitinophaga lutea sp.nov., isolate from arsenic contaminated soil.</title>
        <authorList>
            <person name="Zong Y."/>
        </authorList>
    </citation>
    <scope>NUCLEOTIDE SEQUENCE [LARGE SCALE GENOMIC DNA]</scope>
    <source>
        <strain evidence="2 3">ZY74</strain>
    </source>
</reference>
<comment type="caution">
    <text evidence="2">The sequence shown here is derived from an EMBL/GenBank/DDBJ whole genome shotgun (WGS) entry which is preliminary data.</text>
</comment>
<organism evidence="2 3">
    <name type="scientific">Chitinophaga lutea</name>
    <dbReference type="NCBI Taxonomy" id="2488634"/>
    <lineage>
        <taxon>Bacteria</taxon>
        <taxon>Pseudomonadati</taxon>
        <taxon>Bacteroidota</taxon>
        <taxon>Chitinophagia</taxon>
        <taxon>Chitinophagales</taxon>
        <taxon>Chitinophagaceae</taxon>
        <taxon>Chitinophaga</taxon>
    </lineage>
</organism>
<accession>A0A3N4PWD1</accession>
<name>A0A3N4PWD1_9BACT</name>
<evidence type="ECO:0000313" key="3">
    <source>
        <dbReference type="Proteomes" id="UP000278351"/>
    </source>
</evidence>
<proteinExistence type="predicted"/>
<gene>
    <name evidence="2" type="ORF">EGT74_05445</name>
</gene>
<evidence type="ECO:0000256" key="1">
    <source>
        <dbReference type="SAM" id="SignalP"/>
    </source>
</evidence>
<evidence type="ECO:0000313" key="2">
    <source>
        <dbReference type="EMBL" id="RPE12982.1"/>
    </source>
</evidence>
<dbReference type="Proteomes" id="UP000278351">
    <property type="component" value="Unassembled WGS sequence"/>
</dbReference>
<feature type="signal peptide" evidence="1">
    <location>
        <begin position="1"/>
        <end position="23"/>
    </location>
</feature>
<keyword evidence="3" id="KW-1185">Reference proteome</keyword>
<dbReference type="AlphaFoldDB" id="A0A3N4PWD1"/>
<protein>
    <submittedName>
        <fullName evidence="2">Uncharacterized protein</fullName>
    </submittedName>
</protein>
<sequence>MPTKRHMKHFLLIAALVAGLVACDDETKVCDTDTRTELRASFVYFKDSSDMQHDTVFRKVSFGALGKDSIYRRQPGLRGLQFQLDRVSDSARFFFQTDSTAAVDTITFRYRRQPHFVSAGCGVVMYFNLDTVFSTRRVIRSITIHQPAITTVNEKNITLHF</sequence>
<dbReference type="PROSITE" id="PS51257">
    <property type="entry name" value="PROKAR_LIPOPROTEIN"/>
    <property type="match status" value="1"/>
</dbReference>
<dbReference type="EMBL" id="RPDH01000001">
    <property type="protein sequence ID" value="RPE12982.1"/>
    <property type="molecule type" value="Genomic_DNA"/>
</dbReference>
<feature type="chain" id="PRO_5018015552" evidence="1">
    <location>
        <begin position="24"/>
        <end position="161"/>
    </location>
</feature>
<dbReference type="Pfam" id="PF20050">
    <property type="entry name" value="DUF6452"/>
    <property type="match status" value="1"/>
</dbReference>